<evidence type="ECO:0000259" key="11">
    <source>
        <dbReference type="PROSITE" id="PS50885"/>
    </source>
</evidence>
<dbReference type="SUPFAM" id="SSF58104">
    <property type="entry name" value="Methyl-accepting chemotaxis protein (MCP) signaling domain"/>
    <property type="match status" value="1"/>
</dbReference>
<comment type="subcellular location">
    <subcellularLocation>
        <location evidence="1">Cell inner membrane</location>
        <topology evidence="1">Multi-pass membrane protein</topology>
    </subcellularLocation>
</comment>
<keyword evidence="3" id="KW-0997">Cell inner membrane</keyword>
<feature type="domain" description="T-SNARE coiled-coil homology" evidence="10">
    <location>
        <begin position="270"/>
        <end position="332"/>
    </location>
</feature>
<dbReference type="CDD" id="cd11386">
    <property type="entry name" value="MCP_signal"/>
    <property type="match status" value="1"/>
</dbReference>
<dbReference type="InterPro" id="IPR004090">
    <property type="entry name" value="Chemotax_Me-accpt_rcpt"/>
</dbReference>
<evidence type="ECO:0000259" key="9">
    <source>
        <dbReference type="PROSITE" id="PS50111"/>
    </source>
</evidence>
<dbReference type="InterPro" id="IPR000727">
    <property type="entry name" value="T_SNARE_dom"/>
</dbReference>
<feature type="domain" description="Methyl-accepting transducer" evidence="9">
    <location>
        <begin position="279"/>
        <end position="550"/>
    </location>
</feature>
<keyword evidence="8" id="KW-1133">Transmembrane helix</keyword>
<dbReference type="AlphaFoldDB" id="A0A941JKZ6"/>
<evidence type="ECO:0000256" key="8">
    <source>
        <dbReference type="SAM" id="Phobius"/>
    </source>
</evidence>
<dbReference type="PROSITE" id="PS50192">
    <property type="entry name" value="T_SNARE"/>
    <property type="match status" value="1"/>
</dbReference>
<dbReference type="GO" id="GO:0005886">
    <property type="term" value="C:plasma membrane"/>
    <property type="evidence" value="ECO:0007669"/>
    <property type="project" value="UniProtKB-SubCell"/>
</dbReference>
<dbReference type="PROSITE" id="PS50885">
    <property type="entry name" value="HAMP"/>
    <property type="match status" value="1"/>
</dbReference>
<dbReference type="Gene3D" id="1.10.8.500">
    <property type="entry name" value="HAMP domain in histidine kinase"/>
    <property type="match status" value="1"/>
</dbReference>
<dbReference type="Pfam" id="PF00672">
    <property type="entry name" value="HAMP"/>
    <property type="match status" value="1"/>
</dbReference>
<keyword evidence="4 8" id="KW-0472">Membrane</keyword>
<comment type="similarity">
    <text evidence="6">Belongs to the methyl-accepting chemotaxis (MCP) protein family.</text>
</comment>
<proteinExistence type="inferred from homology"/>
<accession>A0A941JKZ6</accession>
<evidence type="ECO:0000256" key="6">
    <source>
        <dbReference type="ARBA" id="ARBA00029447"/>
    </source>
</evidence>
<evidence type="ECO:0000256" key="7">
    <source>
        <dbReference type="PROSITE-ProRule" id="PRU00284"/>
    </source>
</evidence>
<dbReference type="Pfam" id="PF00015">
    <property type="entry name" value="MCPsignal"/>
    <property type="match status" value="1"/>
</dbReference>
<dbReference type="SMART" id="SM00304">
    <property type="entry name" value="HAMP"/>
    <property type="match status" value="2"/>
</dbReference>
<dbReference type="PROSITE" id="PS50111">
    <property type="entry name" value="CHEMOTAXIS_TRANSDUC_2"/>
    <property type="match status" value="1"/>
</dbReference>
<dbReference type="GO" id="GO:0006935">
    <property type="term" value="P:chemotaxis"/>
    <property type="evidence" value="ECO:0007669"/>
    <property type="project" value="InterPro"/>
</dbReference>
<dbReference type="PANTHER" id="PTHR32089:SF112">
    <property type="entry name" value="LYSOZYME-LIKE PROTEIN-RELATED"/>
    <property type="match status" value="1"/>
</dbReference>
<sequence>MSLATKKKQSSIFKKNLQGYLIPLIISSLIFTGVTIVFTRGIVENQVLKGFEQTLEANLQVAANEIEREYIEEAEKGNQEAYQKLLSQLNDLKAQTNVENVYVLGKAGDDGHIIALSETEENGSEYPFTEEMNRALAGEKLFSEIYEDEFGTHKSIFVHVDGTQAILGIDMDASFIKELYAQIIYVLVGLILIVLLLGSLIAYWMSKRISKPIVALAKYVEPLAEGDFTSETLKVTSNDEIGALTANVNKMVTQLKDLIGEVSINSEQVAATSQQLYSSTEQTSSSIMMINDSIQEVASGTNEQTNAIEEISGAVEKIAHHLEDMTGKIKEVTNAATGTAEISEEGSNVVGKAIKQMQIINTNVSESADVIKYLHESSNQINEIVTLITNIAGQTNLLALNASIEAARAGEHGKGFSVVAEEVRKLAEESASAANQISEKIVFIQDQSIKAVETMSKGYEAVQTGIMTVDEAGSSFENIRKSVHIVANQISAMEEKVVEMNESGSKIATSLDNLSESSSEFSGHAQNVSAASEEQTAVMEEMVSATNTLSQMAESLQTIVNKFKL</sequence>
<dbReference type="GO" id="GO:0004888">
    <property type="term" value="F:transmembrane signaling receptor activity"/>
    <property type="evidence" value="ECO:0007669"/>
    <property type="project" value="InterPro"/>
</dbReference>
<organism evidence="12">
    <name type="scientific">Niallia circulans</name>
    <name type="common">Bacillus circulans</name>
    <dbReference type="NCBI Taxonomy" id="1397"/>
    <lineage>
        <taxon>Bacteria</taxon>
        <taxon>Bacillati</taxon>
        <taxon>Bacillota</taxon>
        <taxon>Bacilli</taxon>
        <taxon>Bacillales</taxon>
        <taxon>Bacillaceae</taxon>
        <taxon>Niallia</taxon>
    </lineage>
</organism>
<feature type="transmembrane region" description="Helical" evidence="8">
    <location>
        <begin position="20"/>
        <end position="43"/>
    </location>
</feature>
<dbReference type="CDD" id="cd06225">
    <property type="entry name" value="HAMP"/>
    <property type="match status" value="1"/>
</dbReference>
<evidence type="ECO:0000256" key="1">
    <source>
        <dbReference type="ARBA" id="ARBA00004429"/>
    </source>
</evidence>
<evidence type="ECO:0000256" key="4">
    <source>
        <dbReference type="ARBA" id="ARBA00023136"/>
    </source>
</evidence>
<keyword evidence="5 7" id="KW-0807">Transducer</keyword>
<dbReference type="PANTHER" id="PTHR32089">
    <property type="entry name" value="METHYL-ACCEPTING CHEMOTAXIS PROTEIN MCPB"/>
    <property type="match status" value="1"/>
</dbReference>
<dbReference type="InterPro" id="IPR004089">
    <property type="entry name" value="MCPsignal_dom"/>
</dbReference>
<dbReference type="InterPro" id="IPR003660">
    <property type="entry name" value="HAMP_dom"/>
</dbReference>
<evidence type="ECO:0000256" key="5">
    <source>
        <dbReference type="ARBA" id="ARBA00023224"/>
    </source>
</evidence>
<feature type="transmembrane region" description="Helical" evidence="8">
    <location>
        <begin position="183"/>
        <end position="205"/>
    </location>
</feature>
<gene>
    <name evidence="12" type="ORF">KD144_00065</name>
</gene>
<evidence type="ECO:0000256" key="3">
    <source>
        <dbReference type="ARBA" id="ARBA00022519"/>
    </source>
</evidence>
<evidence type="ECO:0000259" key="10">
    <source>
        <dbReference type="PROSITE" id="PS50192"/>
    </source>
</evidence>
<keyword evidence="8" id="KW-0812">Transmembrane</keyword>
<evidence type="ECO:0000256" key="2">
    <source>
        <dbReference type="ARBA" id="ARBA00022475"/>
    </source>
</evidence>
<feature type="domain" description="HAMP" evidence="11">
    <location>
        <begin position="207"/>
        <end position="260"/>
    </location>
</feature>
<dbReference type="Gene3D" id="1.10.287.950">
    <property type="entry name" value="Methyl-accepting chemotaxis protein"/>
    <property type="match status" value="1"/>
</dbReference>
<comment type="caution">
    <text evidence="12">The sequence shown here is derived from an EMBL/GenBank/DDBJ whole genome shotgun (WGS) entry which is preliminary data.</text>
</comment>
<evidence type="ECO:0000313" key="12">
    <source>
        <dbReference type="EMBL" id="MBR8667919.1"/>
    </source>
</evidence>
<dbReference type="GO" id="GO:0007165">
    <property type="term" value="P:signal transduction"/>
    <property type="evidence" value="ECO:0007669"/>
    <property type="project" value="UniProtKB-KW"/>
</dbReference>
<reference evidence="12" key="1">
    <citation type="submission" date="2021-04" db="EMBL/GenBank/DDBJ databases">
        <title>Genomic analysis of electroactive and textile dye degrading Bacillus circulans strain: DC10 isolated from constructed wetland-microbial fuel cells treating textile dye wastewaters.</title>
        <authorList>
            <person name="Patel D.U."/>
            <person name="Desai C.R."/>
        </authorList>
    </citation>
    <scope>NUCLEOTIDE SEQUENCE</scope>
    <source>
        <strain evidence="12">DC10</strain>
    </source>
</reference>
<dbReference type="SMART" id="SM00283">
    <property type="entry name" value="MA"/>
    <property type="match status" value="1"/>
</dbReference>
<dbReference type="Gene3D" id="3.30.450.20">
    <property type="entry name" value="PAS domain"/>
    <property type="match status" value="1"/>
</dbReference>
<keyword evidence="2" id="KW-1003">Cell membrane</keyword>
<name>A0A941JKZ6_NIACI</name>
<protein>
    <submittedName>
        <fullName evidence="12">HAMP domain-containing protein</fullName>
    </submittedName>
</protein>
<dbReference type="RefSeq" id="WP_212116504.1">
    <property type="nucleotide sequence ID" value="NZ_JAGTPX020000001.1"/>
</dbReference>
<dbReference type="EMBL" id="JAGTPX010000001">
    <property type="protein sequence ID" value="MBR8667919.1"/>
    <property type="molecule type" value="Genomic_DNA"/>
</dbReference>
<dbReference type="PRINTS" id="PR00260">
    <property type="entry name" value="CHEMTRNSDUCR"/>
</dbReference>